<evidence type="ECO:0000313" key="2">
    <source>
        <dbReference type="Proteomes" id="UP000011713"/>
    </source>
</evidence>
<dbReference type="EMBL" id="JH598368">
    <property type="status" value="NOT_ANNOTATED_CDS"/>
    <property type="molecule type" value="Genomic_DNA"/>
</dbReference>
<dbReference type="Proteomes" id="UP000011713">
    <property type="component" value="Unassembled WGS sequence"/>
</dbReference>
<dbReference type="InParanoid" id="M4BL75"/>
<name>M4BL75_HYAAE</name>
<sequence>MNIHVRKGSHSIFCHHRKRQRTFFGVLTLVLKDECAQPVLHFFKRSVTQTTSGAQASASFISTGSRFEVNWQVYKQCVPISNNSGAQTQSQVQGTVVPADIASDTPAPEIGSESHHGCQIRTLRAVDDPPFIWPMVPNQVD</sequence>
<protein>
    <submittedName>
        <fullName evidence="1">Uncharacterized protein</fullName>
    </submittedName>
</protein>
<reference evidence="2" key="1">
    <citation type="journal article" date="2010" name="Science">
        <title>Signatures of adaptation to obligate biotrophy in the Hyaloperonospora arabidopsidis genome.</title>
        <authorList>
            <person name="Baxter L."/>
            <person name="Tripathy S."/>
            <person name="Ishaque N."/>
            <person name="Boot N."/>
            <person name="Cabral A."/>
            <person name="Kemen E."/>
            <person name="Thines M."/>
            <person name="Ah-Fong A."/>
            <person name="Anderson R."/>
            <person name="Badejoko W."/>
            <person name="Bittner-Eddy P."/>
            <person name="Boore J.L."/>
            <person name="Chibucos M.C."/>
            <person name="Coates M."/>
            <person name="Dehal P."/>
            <person name="Delehaunty K."/>
            <person name="Dong S."/>
            <person name="Downton P."/>
            <person name="Dumas B."/>
            <person name="Fabro G."/>
            <person name="Fronick C."/>
            <person name="Fuerstenberg S.I."/>
            <person name="Fulton L."/>
            <person name="Gaulin E."/>
            <person name="Govers F."/>
            <person name="Hughes L."/>
            <person name="Humphray S."/>
            <person name="Jiang R.H."/>
            <person name="Judelson H."/>
            <person name="Kamoun S."/>
            <person name="Kyung K."/>
            <person name="Meijer H."/>
            <person name="Minx P."/>
            <person name="Morris P."/>
            <person name="Nelson J."/>
            <person name="Phuntumart V."/>
            <person name="Qutob D."/>
            <person name="Rehmany A."/>
            <person name="Rougon-Cardoso A."/>
            <person name="Ryden P."/>
            <person name="Torto-Alalibo T."/>
            <person name="Studholme D."/>
            <person name="Wang Y."/>
            <person name="Win J."/>
            <person name="Wood J."/>
            <person name="Clifton S.W."/>
            <person name="Rogers J."/>
            <person name="Van den Ackerveken G."/>
            <person name="Jones J.D."/>
            <person name="McDowell J.M."/>
            <person name="Beynon J."/>
            <person name="Tyler B.M."/>
        </authorList>
    </citation>
    <scope>NUCLEOTIDE SEQUENCE [LARGE SCALE GENOMIC DNA]</scope>
    <source>
        <strain evidence="2">Emoy2</strain>
    </source>
</reference>
<organism evidence="1 2">
    <name type="scientific">Hyaloperonospora arabidopsidis (strain Emoy2)</name>
    <name type="common">Downy mildew agent</name>
    <name type="synonym">Peronospora arabidopsidis</name>
    <dbReference type="NCBI Taxonomy" id="559515"/>
    <lineage>
        <taxon>Eukaryota</taxon>
        <taxon>Sar</taxon>
        <taxon>Stramenopiles</taxon>
        <taxon>Oomycota</taxon>
        <taxon>Peronosporomycetes</taxon>
        <taxon>Peronosporales</taxon>
        <taxon>Peronosporaceae</taxon>
        <taxon>Hyaloperonospora</taxon>
    </lineage>
</organism>
<evidence type="ECO:0000313" key="1">
    <source>
        <dbReference type="EnsemblProtists" id="HpaP807160"/>
    </source>
</evidence>
<dbReference type="EnsemblProtists" id="HpaT807160">
    <property type="protein sequence ID" value="HpaP807160"/>
    <property type="gene ID" value="HpaG807160"/>
</dbReference>
<reference evidence="1" key="2">
    <citation type="submission" date="2015-06" db="UniProtKB">
        <authorList>
            <consortium name="EnsemblProtists"/>
        </authorList>
    </citation>
    <scope>IDENTIFICATION</scope>
    <source>
        <strain evidence="1">Emoy2</strain>
    </source>
</reference>
<dbReference type="AlphaFoldDB" id="M4BL75"/>
<proteinExistence type="predicted"/>
<keyword evidence="2" id="KW-1185">Reference proteome</keyword>
<dbReference type="VEuPathDB" id="FungiDB:HpaG807160"/>
<accession>M4BL75</accession>
<dbReference type="HOGENOM" id="CLU_1829052_0_0_1"/>